<dbReference type="PANTHER" id="PTHR22954">
    <property type="entry name" value="RETROVIRAL PROTEASE-RELATED"/>
    <property type="match status" value="1"/>
</dbReference>
<proteinExistence type="predicted"/>
<organism evidence="1 2">
    <name type="scientific">Trichostrongylus colubriformis</name>
    <name type="common">Black scour worm</name>
    <dbReference type="NCBI Taxonomy" id="6319"/>
    <lineage>
        <taxon>Eukaryota</taxon>
        <taxon>Metazoa</taxon>
        <taxon>Ecdysozoa</taxon>
        <taxon>Nematoda</taxon>
        <taxon>Chromadorea</taxon>
        <taxon>Rhabditida</taxon>
        <taxon>Rhabditina</taxon>
        <taxon>Rhabditomorpha</taxon>
        <taxon>Strongyloidea</taxon>
        <taxon>Trichostrongylidae</taxon>
        <taxon>Trichostrongylus</taxon>
    </lineage>
</organism>
<evidence type="ECO:0000313" key="2">
    <source>
        <dbReference type="Proteomes" id="UP001331761"/>
    </source>
</evidence>
<reference evidence="1 2" key="1">
    <citation type="submission" date="2019-10" db="EMBL/GenBank/DDBJ databases">
        <title>Assembly and Annotation for the nematode Trichostrongylus colubriformis.</title>
        <authorList>
            <person name="Martin J."/>
        </authorList>
    </citation>
    <scope>NUCLEOTIDE SEQUENCE [LARGE SCALE GENOMIC DNA]</scope>
    <source>
        <strain evidence="1">G859</strain>
        <tissue evidence="1">Whole worm</tissue>
    </source>
</reference>
<dbReference type="InterPro" id="IPR005312">
    <property type="entry name" value="DUF1759"/>
</dbReference>
<dbReference type="Proteomes" id="UP001331761">
    <property type="component" value="Unassembled WGS sequence"/>
</dbReference>
<evidence type="ECO:0000313" key="1">
    <source>
        <dbReference type="EMBL" id="KAK5985435.1"/>
    </source>
</evidence>
<dbReference type="EMBL" id="WIXE01001748">
    <property type="protein sequence ID" value="KAK5985435.1"/>
    <property type="molecule type" value="Genomic_DNA"/>
</dbReference>
<sequence>MFNSNNTRRKIGIVKKRLIQQRNLTEAHLQLHHSYSRIQQLHDSWSAARNADPKEEEVYDNYIKKYGDYTNIVQEAVITLESVDGILNAVDMEFIERHIQIPADTNGNTSSVRNDSSELLNNTHLNSEKIHSSPNTRQHDQSSGQAAATMNFVDASILSRLDLSTFDGNPLEYAEYFARFSALIGDKKQLDDATKFSLLKSCLKGRALQSIQGLALIGPNYHIALDILKSRYDDKVTTRHILFSQLANLPPYDSKEITLGAILLNKLPRYVRSRIYDRTGNTHNLTPSELLDVLTDIVHKESTLQEIEYHCKRIHQQHEDG</sequence>
<gene>
    <name evidence="1" type="ORF">GCK32_016974</name>
</gene>
<comment type="caution">
    <text evidence="1">The sequence shown here is derived from an EMBL/GenBank/DDBJ whole genome shotgun (WGS) entry which is preliminary data.</text>
</comment>
<protein>
    <submittedName>
        <fullName evidence="1">Uncharacterized protein</fullName>
    </submittedName>
</protein>
<dbReference type="PANTHER" id="PTHR22954:SF3">
    <property type="entry name" value="PROTEIN CBG08539"/>
    <property type="match status" value="1"/>
</dbReference>
<dbReference type="AlphaFoldDB" id="A0AAN8G7Q8"/>
<keyword evidence="2" id="KW-1185">Reference proteome</keyword>
<dbReference type="Pfam" id="PF03564">
    <property type="entry name" value="DUF1759"/>
    <property type="match status" value="1"/>
</dbReference>
<name>A0AAN8G7Q8_TRICO</name>
<accession>A0AAN8G7Q8</accession>